<reference evidence="5" key="1">
    <citation type="submission" date="2022-11" db="UniProtKB">
        <authorList>
            <consortium name="WormBaseParasite"/>
        </authorList>
    </citation>
    <scope>IDENTIFICATION</scope>
</reference>
<organism evidence="4 5">
    <name type="scientific">Ditylenchus dipsaci</name>
    <dbReference type="NCBI Taxonomy" id="166011"/>
    <lineage>
        <taxon>Eukaryota</taxon>
        <taxon>Metazoa</taxon>
        <taxon>Ecdysozoa</taxon>
        <taxon>Nematoda</taxon>
        <taxon>Chromadorea</taxon>
        <taxon>Rhabditida</taxon>
        <taxon>Tylenchina</taxon>
        <taxon>Tylenchomorpha</taxon>
        <taxon>Sphaerularioidea</taxon>
        <taxon>Anguinidae</taxon>
        <taxon>Anguininae</taxon>
        <taxon>Ditylenchus</taxon>
    </lineage>
</organism>
<dbReference type="Pfam" id="PF00013">
    <property type="entry name" value="KH_1"/>
    <property type="match status" value="1"/>
</dbReference>
<dbReference type="GO" id="GO:0003723">
    <property type="term" value="F:RNA binding"/>
    <property type="evidence" value="ECO:0007669"/>
    <property type="project" value="UniProtKB-UniRule"/>
</dbReference>
<feature type="domain" description="K Homology" evidence="3">
    <location>
        <begin position="4"/>
        <end position="77"/>
    </location>
</feature>
<dbReference type="WBParaSite" id="jg13620">
    <property type="protein sequence ID" value="jg13620"/>
    <property type="gene ID" value="jg13620"/>
</dbReference>
<proteinExistence type="predicted"/>
<feature type="domain" description="K Homology" evidence="3">
    <location>
        <begin position="125"/>
        <end position="199"/>
    </location>
</feature>
<name>A0A915CYI2_9BILA</name>
<dbReference type="Gene3D" id="3.30.1370.10">
    <property type="entry name" value="K Homology domain, type 1"/>
    <property type="match status" value="2"/>
</dbReference>
<evidence type="ECO:0000313" key="4">
    <source>
        <dbReference type="Proteomes" id="UP000887574"/>
    </source>
</evidence>
<evidence type="ECO:0000259" key="3">
    <source>
        <dbReference type="SMART" id="SM00322"/>
    </source>
</evidence>
<dbReference type="InterPro" id="IPR004088">
    <property type="entry name" value="KH_dom_type_1"/>
</dbReference>
<dbReference type="SUPFAM" id="SSF54791">
    <property type="entry name" value="Eukaryotic type KH-domain (KH-domain type I)"/>
    <property type="match status" value="2"/>
</dbReference>
<feature type="region of interest" description="Disordered" evidence="2">
    <location>
        <begin position="89"/>
        <end position="119"/>
    </location>
</feature>
<dbReference type="InterPro" id="IPR004087">
    <property type="entry name" value="KH_dom"/>
</dbReference>
<evidence type="ECO:0000256" key="2">
    <source>
        <dbReference type="SAM" id="MobiDB-lite"/>
    </source>
</evidence>
<accession>A0A915CYI2</accession>
<dbReference type="PROSITE" id="PS50084">
    <property type="entry name" value="KH_TYPE_1"/>
    <property type="match status" value="2"/>
</dbReference>
<keyword evidence="1" id="KW-0694">RNA-binding</keyword>
<dbReference type="Proteomes" id="UP000887574">
    <property type="component" value="Unplaced"/>
</dbReference>
<evidence type="ECO:0000256" key="1">
    <source>
        <dbReference type="PROSITE-ProRule" id="PRU00117"/>
    </source>
</evidence>
<dbReference type="AlphaFoldDB" id="A0A915CYI2"/>
<evidence type="ECO:0000313" key="5">
    <source>
        <dbReference type="WBParaSite" id="jg13620"/>
    </source>
</evidence>
<sequence length="394" mass="44212">MQKKYVSHRYMINPMFVPKVIGISGVAIKKIQQESGARVAFEGLNSSEYPNGRVLRIKALELRPFEIARQMVEEICGRENMQLLDAPDDQSTVSSEFSIPSSHSDMPSGSNSGIVSGSNSPNETANIMKLLLIPSSALSEVVGQGNINLKELEAAYTLTSVELLKCCTTPSGEKFSPVCLNGPEDKVKEAKSLLEQIVMEIQQKQAITSKSRCDAATAMEPSASVNEIDEQLEDDFENIGSSPSKSAFSSTIYSPRGFKRARDVQDNEDDDEIAVKMRRKELDLLDQQIDYFKKRCIVAELQMEQLKMDNYWRRTELELPACLTTNYNGDKVELRNRFAEQETSHGLKKSTSICLRTPATRKSSTHQSLRRKKCSNLTTFCDYFPLLASLWLMF</sequence>
<keyword evidence="4" id="KW-1185">Reference proteome</keyword>
<dbReference type="InterPro" id="IPR036612">
    <property type="entry name" value="KH_dom_type_1_sf"/>
</dbReference>
<feature type="compositionally biased region" description="Polar residues" evidence="2">
    <location>
        <begin position="89"/>
        <end position="107"/>
    </location>
</feature>
<dbReference type="SMART" id="SM00322">
    <property type="entry name" value="KH"/>
    <property type="match status" value="2"/>
</dbReference>
<protein>
    <submittedName>
        <fullName evidence="5">K Homology domain-containing protein</fullName>
    </submittedName>
</protein>
<feature type="compositionally biased region" description="Low complexity" evidence="2">
    <location>
        <begin position="108"/>
        <end position="119"/>
    </location>
</feature>